<dbReference type="Gene3D" id="3.30.450.40">
    <property type="match status" value="1"/>
</dbReference>
<feature type="coiled-coil region" evidence="1">
    <location>
        <begin position="166"/>
        <end position="193"/>
    </location>
</feature>
<evidence type="ECO:0000256" key="1">
    <source>
        <dbReference type="SAM" id="Coils"/>
    </source>
</evidence>
<dbReference type="eggNOG" id="COG1956">
    <property type="taxonomic scope" value="Bacteria"/>
</dbReference>
<dbReference type="InterPro" id="IPR029016">
    <property type="entry name" value="GAF-like_dom_sf"/>
</dbReference>
<dbReference type="Pfam" id="PF13185">
    <property type="entry name" value="GAF_2"/>
    <property type="match status" value="1"/>
</dbReference>
<comment type="caution">
    <text evidence="3">The sequence shown here is derived from an EMBL/GenBank/DDBJ whole genome shotgun (WGS) entry which is preliminary data.</text>
</comment>
<organism evidence="3 4">
    <name type="scientific">Fulvivirga imtechensis AK7</name>
    <dbReference type="NCBI Taxonomy" id="1237149"/>
    <lineage>
        <taxon>Bacteria</taxon>
        <taxon>Pseudomonadati</taxon>
        <taxon>Bacteroidota</taxon>
        <taxon>Cytophagia</taxon>
        <taxon>Cytophagales</taxon>
        <taxon>Fulvivirgaceae</taxon>
        <taxon>Fulvivirga</taxon>
    </lineage>
</organism>
<keyword evidence="1" id="KW-0175">Coiled coil</keyword>
<accession>L8JUT1</accession>
<dbReference type="eggNOG" id="COG2972">
    <property type="taxonomic scope" value="Bacteria"/>
</dbReference>
<reference evidence="3 4" key="1">
    <citation type="submission" date="2012-12" db="EMBL/GenBank/DDBJ databases">
        <title>Genome assembly of Fulvivirga imtechensis AK7.</title>
        <authorList>
            <person name="Nupur N."/>
            <person name="Khatri I."/>
            <person name="Kumar R."/>
            <person name="Subramanian S."/>
            <person name="Pinnaka A."/>
        </authorList>
    </citation>
    <scope>NUCLEOTIDE SEQUENCE [LARGE SCALE GENOMIC DNA]</scope>
    <source>
        <strain evidence="3 4">AK7</strain>
    </source>
</reference>
<dbReference type="SMART" id="SM00065">
    <property type="entry name" value="GAF"/>
    <property type="match status" value="1"/>
</dbReference>
<protein>
    <recommendedName>
        <fullName evidence="2">GAF domain-containing protein</fullName>
    </recommendedName>
</protein>
<name>L8JUT1_9BACT</name>
<dbReference type="Proteomes" id="UP000011135">
    <property type="component" value="Unassembled WGS sequence"/>
</dbReference>
<dbReference type="OrthoDB" id="6190788at2"/>
<dbReference type="GO" id="GO:0016020">
    <property type="term" value="C:membrane"/>
    <property type="evidence" value="ECO:0007669"/>
    <property type="project" value="InterPro"/>
</dbReference>
<dbReference type="RefSeq" id="WP_009580271.1">
    <property type="nucleotide sequence ID" value="NZ_AMZN01000043.1"/>
</dbReference>
<dbReference type="Pfam" id="PF06580">
    <property type="entry name" value="His_kinase"/>
    <property type="match status" value="1"/>
</dbReference>
<dbReference type="PANTHER" id="PTHR34220">
    <property type="entry name" value="SENSOR HISTIDINE KINASE YPDA"/>
    <property type="match status" value="1"/>
</dbReference>
<dbReference type="GO" id="GO:0000155">
    <property type="term" value="F:phosphorelay sensor kinase activity"/>
    <property type="evidence" value="ECO:0007669"/>
    <property type="project" value="InterPro"/>
</dbReference>
<dbReference type="AlphaFoldDB" id="L8JUT1"/>
<gene>
    <name evidence="3" type="ORF">C900_02934</name>
</gene>
<evidence type="ECO:0000259" key="2">
    <source>
        <dbReference type="SMART" id="SM00065"/>
    </source>
</evidence>
<dbReference type="PATRIC" id="fig|1237149.3.peg.2690"/>
<dbReference type="InterPro" id="IPR010559">
    <property type="entry name" value="Sig_transdc_His_kin_internal"/>
</dbReference>
<dbReference type="EMBL" id="AMZN01000043">
    <property type="protein sequence ID" value="ELR71319.1"/>
    <property type="molecule type" value="Genomic_DNA"/>
</dbReference>
<keyword evidence="4" id="KW-1185">Reference proteome</keyword>
<dbReference type="InterPro" id="IPR050640">
    <property type="entry name" value="Bact_2-comp_sensor_kinase"/>
</dbReference>
<dbReference type="SUPFAM" id="SSF55781">
    <property type="entry name" value="GAF domain-like"/>
    <property type="match status" value="1"/>
</dbReference>
<evidence type="ECO:0000313" key="3">
    <source>
        <dbReference type="EMBL" id="ELR71319.1"/>
    </source>
</evidence>
<dbReference type="STRING" id="1237149.C900_02934"/>
<dbReference type="PANTHER" id="PTHR34220:SF7">
    <property type="entry name" value="SENSOR HISTIDINE KINASE YPDA"/>
    <property type="match status" value="1"/>
</dbReference>
<sequence>MTKRLSFDELEEVLIYFSTSILGKNTEEEILWDLAKNCISKLGFVDAVIYMLDKKCTKLIQKAAYGSKNPKSYDIYQPIDIPVGQGITGTVAQTGIAEIVKDTTKDSRYILDDEARLSEITVPIKLEDGNVIGVIDCEHPEKGYFTDQHLRILTAIASIAAVKIGRVRSEEKAREEEQKVLMAQRKMDEIKIKALHAQMNPHFVFNALNAIQHFIITNEKKPALTYLTLFSRLIRHYLNNLENETIGVADEVNMLKWYLKLQKLRYEGRFEYTIDVDTNKGVERANIPTFLVQSLVENIIEHMISQNKGNSDLSVKFDIRNELVDLEVSMRTKNNEFYSDHEPEYRERIAQWIDHVDLLNEVRQYNITRNIRDIRNSYGQVQGRVVSLTMPNLF</sequence>
<proteinExistence type="predicted"/>
<feature type="domain" description="GAF" evidence="2">
    <location>
        <begin position="26"/>
        <end position="174"/>
    </location>
</feature>
<evidence type="ECO:0000313" key="4">
    <source>
        <dbReference type="Proteomes" id="UP000011135"/>
    </source>
</evidence>
<dbReference type="InterPro" id="IPR003018">
    <property type="entry name" value="GAF"/>
</dbReference>